<dbReference type="InterPro" id="IPR022125">
    <property type="entry name" value="U3snoRNP10_N"/>
</dbReference>
<dbReference type="SUPFAM" id="SSF48371">
    <property type="entry name" value="ARM repeat"/>
    <property type="match status" value="2"/>
</dbReference>
<keyword evidence="6" id="KW-0687">Ribonucleoprotein</keyword>
<dbReference type="STRING" id="3885.V7BCR6"/>
<organism evidence="8 9">
    <name type="scientific">Phaseolus vulgaris</name>
    <name type="common">Kidney bean</name>
    <name type="synonym">French bean</name>
    <dbReference type="NCBI Taxonomy" id="3885"/>
    <lineage>
        <taxon>Eukaryota</taxon>
        <taxon>Viridiplantae</taxon>
        <taxon>Streptophyta</taxon>
        <taxon>Embryophyta</taxon>
        <taxon>Tracheophyta</taxon>
        <taxon>Spermatophyta</taxon>
        <taxon>Magnoliopsida</taxon>
        <taxon>eudicotyledons</taxon>
        <taxon>Gunneridae</taxon>
        <taxon>Pentapetalae</taxon>
        <taxon>rosids</taxon>
        <taxon>fabids</taxon>
        <taxon>Fabales</taxon>
        <taxon>Fabaceae</taxon>
        <taxon>Papilionoideae</taxon>
        <taxon>50 kb inversion clade</taxon>
        <taxon>NPAAA clade</taxon>
        <taxon>indigoferoid/millettioid clade</taxon>
        <taxon>Phaseoleae</taxon>
        <taxon>Phaseolus</taxon>
    </lineage>
</organism>
<evidence type="ECO:0000256" key="5">
    <source>
        <dbReference type="ARBA" id="ARBA00023242"/>
    </source>
</evidence>
<dbReference type="GO" id="GO:0034455">
    <property type="term" value="C:t-UTP complex"/>
    <property type="evidence" value="ECO:0007669"/>
    <property type="project" value="TreeGrafter"/>
</dbReference>
<dbReference type="Pfam" id="PF12397">
    <property type="entry name" value="U3snoRNP10"/>
    <property type="match status" value="1"/>
</dbReference>
<reference evidence="9" key="1">
    <citation type="journal article" date="2014" name="Nat. Genet.">
        <title>A reference genome for common bean and genome-wide analysis of dual domestications.</title>
        <authorList>
            <person name="Schmutz J."/>
            <person name="McClean P.E."/>
            <person name="Mamidi S."/>
            <person name="Wu G.A."/>
            <person name="Cannon S.B."/>
            <person name="Grimwood J."/>
            <person name="Jenkins J."/>
            <person name="Shu S."/>
            <person name="Song Q."/>
            <person name="Chavarro C."/>
            <person name="Torres-Torres M."/>
            <person name="Geffroy V."/>
            <person name="Moghaddam S.M."/>
            <person name="Gao D."/>
            <person name="Abernathy B."/>
            <person name="Barry K."/>
            <person name="Blair M."/>
            <person name="Brick M.A."/>
            <person name="Chovatia M."/>
            <person name="Gepts P."/>
            <person name="Goodstein D.M."/>
            <person name="Gonzales M."/>
            <person name="Hellsten U."/>
            <person name="Hyten D.L."/>
            <person name="Jia G."/>
            <person name="Kelly J.D."/>
            <person name="Kudrna D."/>
            <person name="Lee R."/>
            <person name="Richard M.M."/>
            <person name="Miklas P.N."/>
            <person name="Osorno J.M."/>
            <person name="Rodrigues J."/>
            <person name="Thareau V."/>
            <person name="Urrea C.A."/>
            <person name="Wang M."/>
            <person name="Yu Y."/>
            <person name="Zhang M."/>
            <person name="Wing R.A."/>
            <person name="Cregan P.B."/>
            <person name="Rokhsar D.S."/>
            <person name="Jackson S.A."/>
        </authorList>
    </citation>
    <scope>NUCLEOTIDE SEQUENCE [LARGE SCALE GENOMIC DNA]</scope>
    <source>
        <strain evidence="9">cv. G19833</strain>
    </source>
</reference>
<dbReference type="Pfam" id="PF23243">
    <property type="entry name" value="HEAT_HEATR1"/>
    <property type="match status" value="1"/>
</dbReference>
<comment type="subcellular location">
    <subcellularLocation>
        <location evidence="1">Nucleus</location>
        <location evidence="1">Nucleolus</location>
    </subcellularLocation>
</comment>
<dbReference type="OrthoDB" id="31183at2759"/>
<evidence type="ECO:0000256" key="4">
    <source>
        <dbReference type="ARBA" id="ARBA00022552"/>
    </source>
</evidence>
<keyword evidence="5" id="KW-0539">Nucleus</keyword>
<gene>
    <name evidence="8" type="ORF">PHAVU_008G266400g</name>
</gene>
<keyword evidence="9" id="KW-1185">Reference proteome</keyword>
<dbReference type="SMR" id="V7BCR6"/>
<dbReference type="eggNOG" id="KOG1837">
    <property type="taxonomic scope" value="Eukaryota"/>
</dbReference>
<evidence type="ECO:0000256" key="2">
    <source>
        <dbReference type="ARBA" id="ARBA00010559"/>
    </source>
</evidence>
<evidence type="ECO:0000313" key="9">
    <source>
        <dbReference type="Proteomes" id="UP000000226"/>
    </source>
</evidence>
<dbReference type="GO" id="GO:0030515">
    <property type="term" value="F:snoRNA binding"/>
    <property type="evidence" value="ECO:0007669"/>
    <property type="project" value="TreeGrafter"/>
</dbReference>
<keyword evidence="4" id="KW-0698">rRNA processing</keyword>
<dbReference type="GO" id="GO:0045943">
    <property type="term" value="P:positive regulation of transcription by RNA polymerase I"/>
    <property type="evidence" value="ECO:0007669"/>
    <property type="project" value="TreeGrafter"/>
</dbReference>
<evidence type="ECO:0000256" key="3">
    <source>
        <dbReference type="ARBA" id="ARBA00022517"/>
    </source>
</evidence>
<dbReference type="Pfam" id="PF08146">
    <property type="entry name" value="BP28CT"/>
    <property type="match status" value="1"/>
</dbReference>
<dbReference type="InterPro" id="IPR056473">
    <property type="entry name" value="HEAT_Utp10/HEAT1"/>
</dbReference>
<dbReference type="Proteomes" id="UP000000226">
    <property type="component" value="Chromosome 8"/>
</dbReference>
<dbReference type="GO" id="GO:0000462">
    <property type="term" value="P:maturation of SSU-rRNA from tricistronic rRNA transcript (SSU-rRNA, 5.8S rRNA, LSU-rRNA)"/>
    <property type="evidence" value="ECO:0007669"/>
    <property type="project" value="TreeGrafter"/>
</dbReference>
<keyword evidence="3" id="KW-0690">Ribosome biogenesis</keyword>
<dbReference type="GO" id="GO:0030686">
    <property type="term" value="C:90S preribosome"/>
    <property type="evidence" value="ECO:0007669"/>
    <property type="project" value="TreeGrafter"/>
</dbReference>
<comment type="similarity">
    <text evidence="2">Belongs to the HEATR1/UTP10 family.</text>
</comment>
<dbReference type="PANTHER" id="PTHR13457">
    <property type="entry name" value="BAP28"/>
    <property type="match status" value="1"/>
</dbReference>
<feature type="domain" description="BP28 C-terminal" evidence="7">
    <location>
        <begin position="1836"/>
        <end position="2007"/>
    </location>
</feature>
<accession>V7BCR6</accession>
<evidence type="ECO:0000313" key="8">
    <source>
        <dbReference type="EMBL" id="ESW14261.1"/>
    </source>
</evidence>
<sequence length="2149" mass="241234">MATSLASQLETIRSFAKADSEPLKRPFTRPSILFDPKEAADIDIEALFSIALEGLEILIGKDERFRNYKNDLFSHRSKELDRELMGIEQNNQLNVSIASYLRLLSGYFLLRPALTTLEYLIRRHKIHVYNNEDLILCSLPYHDTHPFVRIVQILDTRNTKWGFLDGVKASGAPPPRMVIVQQCIRDKGILDALCNYASSPSKKSQPSKLFIGFCTAVFVEVLGTVVTVNDDLVKRILPFVVSGLQPGSNGVSDHKAGSLMIIGLLGNKAALAPKLLNSLIRSVAEVARGEAIEMTDIYWFRLSLITLINLVQSQNVEILPTKALEILNKIRDMAGVLLELSKEFNIESFLRVLLDSLIDCSSDENCQRTLLSLIEIVPINSFVYHVVTMILSTCVKLSQKVGDSTSSMSAGWAKKILITLNTKYPSELRGAVHHFLQENKAHSKKGDSLYKILCKLLDGNLDSGLDISDTKVWFGLYHPKADVRRATLLELDYSVILKTKAVGSENLINIQEAILKLLDDKELTVVQAALCVEGLPNVIDSCKLLDALLNVLRRCMDKLLSGYDDINSLNGEVAVTCLKKAISFFNDHTDYLKNVAAMIFPLLLVLPQTQSLSVKALGLLNKINWPLYKNISMALSGEGASIPGSLSSINLTIVNKMAENFLVHPEEHVIWFVECCSDLELSKALFLFVVLQSLCIKPKDEEDICALFECLFPILKAQWETSVTADVELDEFNSEMLEWEYKDFLKHLLYANLRPINVKVMICIFWRLLELLLSVTPSDILNDGDKWVSKTRDLFVFFVSSKLKHAFRKHLNHLALQCRISPSCLFSKFFTEEGVPAAIQVESLQCHAFLCSLGPDRWKLGLLAEFPSVLVPLASDNQNIRVAAMDCIDSLHTLWCHFEHVGKKNGNNASWFHLVGELLSLMSQLKTFILSDKKFLPSLFASTLSSSSPNSLEHKNILVPQNVEKRFDQATKIKIIGFILGSTLKLSNYGKLMVLSLFRGIGNALMHVPEVGSLLLTFLKQYYEELSLSCPNLSDNEIQITCLLLESCVMSSSSGGKDLQDLLLKVLRFGGLNMDDPACVKPCITVLNKLNNKFYVELKNEVKENLFCELVFLWRNDNGDVQRATKEAIMRIDINFSTVGYMLDLILAPKSFIVSSSNEKVVKKQKLFGHQNAEDPSNNICRRDNPVYILSSLLDVLLLKKDITNRHLLIGPLFKLLSKVFSEECMNESFIPVRRLSQQSSPSEANNSTIYHIQQTLLIILEDIIISLKSIAPPNEKIKSEINIKLLIECAQNSNVVITRNHVFSVLSAITRVCQEQILEYMLDILVVIGEAAVAQIDDHSRIVFEDLISAIVPCWLSKTDDMEKLLKVFMEIFPEIVEHRRLSFVLYLLRTLGEGKSLASLLILLFHSLISKKSNCFLNVETADDLTFYTGEWEYKFAVQICEQFTSMIWLPSLVMLLEQRGNRDGDQTQFLELFIVMQFSLQKLQDPEFVFKLESREDAAVIQRALGELMEQVVLLLQLVDARKKQLNIPVIMRKELKETMRAVIRNLTAVMIPYVYFNSIIKLLHNADKNVGKKALGLLCEAARSHKNVSLKLKDKKGSRSTPSSLLLHMNETSQESLNKLCVEIIRVLDDSSDSSLKMAAISALEVVAEIFPSNNSILILCLQSVTRYIVSHNMAVTSSCLRATAALINVLGPKSLSELPKIMDNVMKSSRQVLSSLDMKPKTSDVLSASIESYLYVLITLEAVVDKLGGFLNPYLVDIMELLVLYPEHVSGMHAKVESRAHGVRKLLAERIPVRLALPPLLKLYPAAIEAGDKSLTIVFEMLGIIIGTMDRSSIVAFHGKVFDICLVSLDLRRQSPPSIENIDLVEKGVLNTLTVLTLKLTESMFKPLLIKSIEWVESEVDGNSCTGSIDRAISFYGMVNKLTENHRSLFVPYFKHLLGGCVHHLCDDGDVKVSAVNQKKKARILENSNIKETGSVSIKRWHLRALVLSSLHKCFLYDTGSLKFLDSSNFQMLLRPIVSQLVIDPPTLLDDSLNIPSVKDVDDLVVLSIGQMAVTAGSDLLWKPLNHEVLMQTRSDKMRPKILGLRIVKYFVENLKEEYLVLLAETIPFLGELLEDVEISVKSLAQDILQEMESLSGESLRQYL</sequence>
<dbReference type="Pfam" id="PF24477">
    <property type="entry name" value="ARM_At3g06530"/>
    <property type="match status" value="1"/>
</dbReference>
<dbReference type="GO" id="GO:0032040">
    <property type="term" value="C:small-subunit processome"/>
    <property type="evidence" value="ECO:0007669"/>
    <property type="project" value="TreeGrafter"/>
</dbReference>
<dbReference type="InterPro" id="IPR016024">
    <property type="entry name" value="ARM-type_fold"/>
</dbReference>
<dbReference type="InterPro" id="IPR040191">
    <property type="entry name" value="UTP10"/>
</dbReference>
<protein>
    <recommendedName>
        <fullName evidence="7">BP28 C-terminal domain-containing protein</fullName>
    </recommendedName>
</protein>
<dbReference type="PANTHER" id="PTHR13457:SF1">
    <property type="entry name" value="HEAT REPEAT-CONTAINING PROTEIN 1"/>
    <property type="match status" value="1"/>
</dbReference>
<dbReference type="Gramene" id="ESW14261">
    <property type="protein sequence ID" value="ESW14261"/>
    <property type="gene ID" value="PHAVU_008G266400g"/>
</dbReference>
<dbReference type="SMART" id="SM01036">
    <property type="entry name" value="BP28CT"/>
    <property type="match status" value="1"/>
</dbReference>
<evidence type="ECO:0000259" key="7">
    <source>
        <dbReference type="SMART" id="SM01036"/>
    </source>
</evidence>
<proteinExistence type="inferred from homology"/>
<evidence type="ECO:0000256" key="1">
    <source>
        <dbReference type="ARBA" id="ARBA00004604"/>
    </source>
</evidence>
<dbReference type="EMBL" id="CM002295">
    <property type="protein sequence ID" value="ESW14261.1"/>
    <property type="molecule type" value="Genomic_DNA"/>
</dbReference>
<name>V7BCR6_PHAVU</name>
<dbReference type="OMA" id="NDVMWKQ"/>
<evidence type="ECO:0000256" key="6">
    <source>
        <dbReference type="ARBA" id="ARBA00023274"/>
    </source>
</evidence>
<dbReference type="InterPro" id="IPR056384">
    <property type="entry name" value="ARM_At3g06530"/>
</dbReference>
<dbReference type="InterPro" id="IPR012954">
    <property type="entry name" value="BP28_C_dom"/>
</dbReference>